<dbReference type="RefSeq" id="WP_092895442.1">
    <property type="nucleotide sequence ID" value="NZ_FOKK01000004.1"/>
</dbReference>
<evidence type="ECO:0000313" key="1">
    <source>
        <dbReference type="EMBL" id="SFB07261.1"/>
    </source>
</evidence>
<sequence>MNSPSQVLSVFAKECISKAVSQIIRKLQCFKITLSGEDSGLENTWDEICVQLQDGYAYKWDLYEDTVLDLIEEEVNKMPTHEQLAIWLETESAYSYDEDEDDLESTYDPTEVCHHIKGHIYKKAGDWSNKRIRRNLV</sequence>
<evidence type="ECO:0000313" key="2">
    <source>
        <dbReference type="Proteomes" id="UP000198790"/>
    </source>
</evidence>
<gene>
    <name evidence="1" type="ORF">SAMN04489723_10468</name>
</gene>
<accession>A0A1I0Y1S8</accession>
<dbReference type="AlphaFoldDB" id="A0A1I0Y1S8"/>
<organism evidence="1 2">
    <name type="scientific">Algoriphagus aquimarinus</name>
    <dbReference type="NCBI Taxonomy" id="237018"/>
    <lineage>
        <taxon>Bacteria</taxon>
        <taxon>Pseudomonadati</taxon>
        <taxon>Bacteroidota</taxon>
        <taxon>Cytophagia</taxon>
        <taxon>Cytophagales</taxon>
        <taxon>Cyclobacteriaceae</taxon>
        <taxon>Algoriphagus</taxon>
    </lineage>
</organism>
<name>A0A1I0Y1S8_9BACT</name>
<keyword evidence="2" id="KW-1185">Reference proteome</keyword>
<reference evidence="1 2" key="1">
    <citation type="submission" date="2016-10" db="EMBL/GenBank/DDBJ databases">
        <authorList>
            <person name="de Groot N.N."/>
        </authorList>
    </citation>
    <scope>NUCLEOTIDE SEQUENCE [LARGE SCALE GENOMIC DNA]</scope>
    <source>
        <strain evidence="1 2">DSM 23399</strain>
    </source>
</reference>
<dbReference type="EMBL" id="FOKK01000004">
    <property type="protein sequence ID" value="SFB07261.1"/>
    <property type="molecule type" value="Genomic_DNA"/>
</dbReference>
<protein>
    <submittedName>
        <fullName evidence="1">Uncharacterized protein</fullName>
    </submittedName>
</protein>
<dbReference type="Proteomes" id="UP000198790">
    <property type="component" value="Unassembled WGS sequence"/>
</dbReference>
<dbReference type="OrthoDB" id="3035606at2"/>
<dbReference type="STRING" id="237018.SAMN04489723_10468"/>
<proteinExistence type="predicted"/>